<dbReference type="Proteomes" id="UP000054815">
    <property type="component" value="Unassembled WGS sequence"/>
</dbReference>
<organism evidence="1 2">
    <name type="scientific">Trichinella pseudospiralis</name>
    <name type="common">Parasitic roundworm</name>
    <dbReference type="NCBI Taxonomy" id="6337"/>
    <lineage>
        <taxon>Eukaryota</taxon>
        <taxon>Metazoa</taxon>
        <taxon>Ecdysozoa</taxon>
        <taxon>Nematoda</taxon>
        <taxon>Enoplea</taxon>
        <taxon>Dorylaimia</taxon>
        <taxon>Trichinellida</taxon>
        <taxon>Trichinellidae</taxon>
        <taxon>Trichinella</taxon>
    </lineage>
</organism>
<accession>A0A0V0YCK8</accession>
<sequence length="83" mass="9584">MLSELLKGIEEIHHMHALYICEQGLKKNFFPIQNARLVPALNKPNHFRLNCLGSLLIECFSNVSSVKFVFELVRRVDVGYLLQ</sequence>
<dbReference type="EMBL" id="JYDU01000028">
    <property type="protein sequence ID" value="KRX97723.1"/>
    <property type="molecule type" value="Genomic_DNA"/>
</dbReference>
<proteinExistence type="predicted"/>
<protein>
    <submittedName>
        <fullName evidence="1">Uncharacterized protein</fullName>
    </submittedName>
</protein>
<comment type="caution">
    <text evidence="1">The sequence shown here is derived from an EMBL/GenBank/DDBJ whole genome shotgun (WGS) entry which is preliminary data.</text>
</comment>
<gene>
    <name evidence="1" type="ORF">T4E_3983</name>
</gene>
<dbReference type="AlphaFoldDB" id="A0A0V0YCK8"/>
<name>A0A0V0YCK8_TRIPS</name>
<evidence type="ECO:0000313" key="2">
    <source>
        <dbReference type="Proteomes" id="UP000054815"/>
    </source>
</evidence>
<reference evidence="1 2" key="1">
    <citation type="submission" date="2015-01" db="EMBL/GenBank/DDBJ databases">
        <title>Evolution of Trichinella species and genotypes.</title>
        <authorList>
            <person name="Korhonen P.K."/>
            <person name="Edoardo P."/>
            <person name="Giuseppe L.R."/>
            <person name="Gasser R.B."/>
        </authorList>
    </citation>
    <scope>NUCLEOTIDE SEQUENCE [LARGE SCALE GENOMIC DNA]</scope>
    <source>
        <strain evidence="1">ISS141</strain>
    </source>
</reference>
<evidence type="ECO:0000313" key="1">
    <source>
        <dbReference type="EMBL" id="KRX97723.1"/>
    </source>
</evidence>